<feature type="transmembrane region" description="Helical" evidence="1">
    <location>
        <begin position="271"/>
        <end position="291"/>
    </location>
</feature>
<dbReference type="PANTHER" id="PTHR28019">
    <property type="entry name" value="CELL MEMBRANE PROTEIN YLR413W-RELATED"/>
    <property type="match status" value="1"/>
</dbReference>
<dbReference type="EMBL" id="CDHN01000002">
    <property type="protein sequence ID" value="CEJ84320.1"/>
    <property type="molecule type" value="Genomic_DNA"/>
</dbReference>
<sequence length="310" mass="33877">MPAFSKFSILLPVFLSIAAVILTGLALFSGRQQGFLEDYAIARLNTSMIGHDVFAKGAQDKDKDKDKGKGDVFDILRGKWQDLKDDTRDKVNQITANIADDIADKIGVADWYSLHVMNSCHGQYSPKATDIGASLNVTNCTDPSPKYRFNLTQMLDHQIKAGPLHINLADLDWPDSIQEKLDILNDALLALFSLYAIGFGVCALTFLCSLFTLTSPESRGLVLLNLALAIVAAIATTAGSIVITIATIKGVDELNAIGHRAGIVAEKGTKFLIITWVASGCMILASSYWLSHATILKRRQRWQRPKQVTV</sequence>
<reference evidence="2 3" key="1">
    <citation type="journal article" date="2015" name="Genome Announc.">
        <title>Draft Genome Sequence and Gene Annotation of the Entomopathogenic Fungus Verticillium hemipterigenum.</title>
        <authorList>
            <person name="Horn F."/>
            <person name="Habel A."/>
            <person name="Scharf D.H."/>
            <person name="Dworschak J."/>
            <person name="Brakhage A.A."/>
            <person name="Guthke R."/>
            <person name="Hertweck C."/>
            <person name="Linde J."/>
        </authorList>
    </citation>
    <scope>NUCLEOTIDE SEQUENCE [LARGE SCALE GENOMIC DNA]</scope>
</reference>
<feature type="transmembrane region" description="Helical" evidence="1">
    <location>
        <begin position="7"/>
        <end position="28"/>
    </location>
</feature>
<gene>
    <name evidence="2" type="ORF">VHEMI03443</name>
</gene>
<keyword evidence="3" id="KW-1185">Reference proteome</keyword>
<evidence type="ECO:0000313" key="2">
    <source>
        <dbReference type="EMBL" id="CEJ84320.1"/>
    </source>
</evidence>
<dbReference type="InterPro" id="IPR052413">
    <property type="entry name" value="SUR7_domain"/>
</dbReference>
<feature type="transmembrane region" description="Helical" evidence="1">
    <location>
        <begin position="187"/>
        <end position="211"/>
    </location>
</feature>
<dbReference type="AlphaFoldDB" id="A0A0A1TAT4"/>
<protein>
    <recommendedName>
        <fullName evidence="4">SUR7 protein</fullName>
    </recommendedName>
</protein>
<keyword evidence="1" id="KW-0812">Transmembrane</keyword>
<dbReference type="PANTHER" id="PTHR28019:SF7">
    <property type="entry name" value="SUR7 PROTEIN"/>
    <property type="match status" value="1"/>
</dbReference>
<evidence type="ECO:0000256" key="1">
    <source>
        <dbReference type="SAM" id="Phobius"/>
    </source>
</evidence>
<dbReference type="HOGENOM" id="CLU_064532_0_0_1"/>
<proteinExistence type="predicted"/>
<keyword evidence="1" id="KW-1133">Transmembrane helix</keyword>
<dbReference type="GO" id="GO:0031505">
    <property type="term" value="P:fungal-type cell wall organization"/>
    <property type="evidence" value="ECO:0007669"/>
    <property type="project" value="TreeGrafter"/>
</dbReference>
<evidence type="ECO:0000313" key="3">
    <source>
        <dbReference type="Proteomes" id="UP000039046"/>
    </source>
</evidence>
<dbReference type="Pfam" id="PF06687">
    <property type="entry name" value="SUR7"/>
    <property type="match status" value="1"/>
</dbReference>
<keyword evidence="1" id="KW-0472">Membrane</keyword>
<dbReference type="GO" id="GO:0005886">
    <property type="term" value="C:plasma membrane"/>
    <property type="evidence" value="ECO:0007669"/>
    <property type="project" value="InterPro"/>
</dbReference>
<dbReference type="Proteomes" id="UP000039046">
    <property type="component" value="Unassembled WGS sequence"/>
</dbReference>
<evidence type="ECO:0008006" key="4">
    <source>
        <dbReference type="Google" id="ProtNLM"/>
    </source>
</evidence>
<dbReference type="OrthoDB" id="4159154at2759"/>
<organism evidence="2 3">
    <name type="scientific">[Torrubiella] hemipterigena</name>
    <dbReference type="NCBI Taxonomy" id="1531966"/>
    <lineage>
        <taxon>Eukaryota</taxon>
        <taxon>Fungi</taxon>
        <taxon>Dikarya</taxon>
        <taxon>Ascomycota</taxon>
        <taxon>Pezizomycotina</taxon>
        <taxon>Sordariomycetes</taxon>
        <taxon>Hypocreomycetidae</taxon>
        <taxon>Hypocreales</taxon>
        <taxon>Clavicipitaceae</taxon>
        <taxon>Clavicipitaceae incertae sedis</taxon>
        <taxon>'Torrubiella' clade</taxon>
    </lineage>
</organism>
<dbReference type="GO" id="GO:0051285">
    <property type="term" value="C:cell cortex of cell tip"/>
    <property type="evidence" value="ECO:0007669"/>
    <property type="project" value="TreeGrafter"/>
</dbReference>
<accession>A0A0A1TAT4</accession>
<name>A0A0A1TAT4_9HYPO</name>
<dbReference type="InterPro" id="IPR009571">
    <property type="entry name" value="SUR7/Rim9-like_fungi"/>
</dbReference>
<feature type="transmembrane region" description="Helical" evidence="1">
    <location>
        <begin position="223"/>
        <end position="251"/>
    </location>
</feature>